<dbReference type="Proteomes" id="UP001500655">
    <property type="component" value="Unassembled WGS sequence"/>
</dbReference>
<protein>
    <submittedName>
        <fullName evidence="3">YciI family protein</fullName>
    </submittedName>
</protein>
<proteinExistence type="inferred from homology"/>
<dbReference type="InterPro" id="IPR005545">
    <property type="entry name" value="YCII"/>
</dbReference>
<dbReference type="InterPro" id="IPR011008">
    <property type="entry name" value="Dimeric_a/b-barrel"/>
</dbReference>
<evidence type="ECO:0000313" key="4">
    <source>
        <dbReference type="Proteomes" id="UP001500655"/>
    </source>
</evidence>
<evidence type="ECO:0000256" key="1">
    <source>
        <dbReference type="ARBA" id="ARBA00007689"/>
    </source>
</evidence>
<dbReference type="PANTHER" id="PTHR35174">
    <property type="entry name" value="BLL7171 PROTEIN-RELATED"/>
    <property type="match status" value="1"/>
</dbReference>
<evidence type="ECO:0000313" key="3">
    <source>
        <dbReference type="EMBL" id="GAA1764863.1"/>
    </source>
</evidence>
<dbReference type="PANTHER" id="PTHR35174:SF3">
    <property type="entry name" value="BLL7171 PROTEIN"/>
    <property type="match status" value="1"/>
</dbReference>
<sequence length="119" mass="12976">MKYMIMMFGDAATAMETKSREWLVEMTTFMRGLNQELADNGELVVAEGLADSVRAKTVTLVDGAPVVTDGPFAEAKESLIGFWIVDVEDEARVLAIGGRIVAYSERLEIRPVLGGPPEL</sequence>
<dbReference type="EMBL" id="BAAALS010000020">
    <property type="protein sequence ID" value="GAA1764863.1"/>
    <property type="molecule type" value="Genomic_DNA"/>
</dbReference>
<comment type="caution">
    <text evidence="3">The sequence shown here is derived from an EMBL/GenBank/DDBJ whole genome shotgun (WGS) entry which is preliminary data.</text>
</comment>
<keyword evidence="4" id="KW-1185">Reference proteome</keyword>
<dbReference type="Pfam" id="PF03795">
    <property type="entry name" value="YCII"/>
    <property type="match status" value="1"/>
</dbReference>
<reference evidence="4" key="1">
    <citation type="journal article" date="2019" name="Int. J. Syst. Evol. Microbiol.">
        <title>The Global Catalogue of Microorganisms (GCM) 10K type strain sequencing project: providing services to taxonomists for standard genome sequencing and annotation.</title>
        <authorList>
            <consortium name="The Broad Institute Genomics Platform"/>
            <consortium name="The Broad Institute Genome Sequencing Center for Infectious Disease"/>
            <person name="Wu L."/>
            <person name="Ma J."/>
        </authorList>
    </citation>
    <scope>NUCLEOTIDE SEQUENCE [LARGE SCALE GENOMIC DNA]</scope>
    <source>
        <strain evidence="4">JCM 13249</strain>
    </source>
</reference>
<accession>A0ABP4X150</accession>
<dbReference type="RefSeq" id="WP_344084028.1">
    <property type="nucleotide sequence ID" value="NZ_BAAALS010000020.1"/>
</dbReference>
<dbReference type="SUPFAM" id="SSF54909">
    <property type="entry name" value="Dimeric alpha+beta barrel"/>
    <property type="match status" value="1"/>
</dbReference>
<name>A0ABP4X150_9ACTN</name>
<gene>
    <name evidence="3" type="ORF">GCM10009681_39940</name>
</gene>
<feature type="domain" description="YCII-related" evidence="2">
    <location>
        <begin position="1"/>
        <end position="110"/>
    </location>
</feature>
<organism evidence="3 4">
    <name type="scientific">Luedemannella helvata</name>
    <dbReference type="NCBI Taxonomy" id="349315"/>
    <lineage>
        <taxon>Bacteria</taxon>
        <taxon>Bacillati</taxon>
        <taxon>Actinomycetota</taxon>
        <taxon>Actinomycetes</taxon>
        <taxon>Micromonosporales</taxon>
        <taxon>Micromonosporaceae</taxon>
        <taxon>Luedemannella</taxon>
    </lineage>
</organism>
<dbReference type="Gene3D" id="3.30.70.1060">
    <property type="entry name" value="Dimeric alpha+beta barrel"/>
    <property type="match status" value="1"/>
</dbReference>
<evidence type="ECO:0000259" key="2">
    <source>
        <dbReference type="Pfam" id="PF03795"/>
    </source>
</evidence>
<comment type="similarity">
    <text evidence="1">Belongs to the YciI family.</text>
</comment>